<dbReference type="PANTHER" id="PTHR47505:SF1">
    <property type="entry name" value="DNA UTILIZATION PROTEIN YHGH"/>
    <property type="match status" value="1"/>
</dbReference>
<sequence length="217" mass="23868">MKYSLKRKLLHLFFPTRCPICGAYIGAMERFCHECEAKLHTYNGRFEIEGALSFTAAYEYDSEISPAIFLMKNGIDGNASYALGCALADRLRSENVTADIIVPVPMYRRDTIKRGFNQAALIAKETGRALGIPVELHALSKKRPTYTQKTLGKDERAVNLTGAFSADSTAVKGRNVLLIDDICTTGSTLREITAVLKENGAASVRCACCCKTISRKE</sequence>
<dbReference type="InterPro" id="IPR044005">
    <property type="entry name" value="DZR_2"/>
</dbReference>
<proteinExistence type="inferred from homology"/>
<dbReference type="eggNOG" id="COG1040">
    <property type="taxonomic scope" value="Bacteria"/>
</dbReference>
<organism evidence="4 5">
    <name type="scientific">Ruminococcus flavefaciens 007c</name>
    <dbReference type="NCBI Taxonomy" id="1341157"/>
    <lineage>
        <taxon>Bacteria</taxon>
        <taxon>Bacillati</taxon>
        <taxon>Bacillota</taxon>
        <taxon>Clostridia</taxon>
        <taxon>Eubacteriales</taxon>
        <taxon>Oscillospiraceae</taxon>
        <taxon>Ruminococcus</taxon>
    </lineage>
</organism>
<name>W7UUK4_RUMFL</name>
<gene>
    <name evidence="4" type="ORF">RF007C_08235</name>
</gene>
<feature type="domain" description="Phosphoribosyltransferase" evidence="2">
    <location>
        <begin position="120"/>
        <end position="215"/>
    </location>
</feature>
<comment type="caution">
    <text evidence="4">The sequence shown here is derived from an EMBL/GenBank/DDBJ whole genome shotgun (WGS) entry which is preliminary data.</text>
</comment>
<dbReference type="EMBL" id="ATAX01000035">
    <property type="protein sequence ID" value="EWM52515.1"/>
    <property type="molecule type" value="Genomic_DNA"/>
</dbReference>
<accession>W7UUK4</accession>
<dbReference type="Gene3D" id="3.40.50.2020">
    <property type="match status" value="1"/>
</dbReference>
<dbReference type="RefSeq" id="WP_037301014.1">
    <property type="nucleotide sequence ID" value="NZ_ATAX01000035.1"/>
</dbReference>
<keyword evidence="5" id="KW-1185">Reference proteome</keyword>
<dbReference type="Proteomes" id="UP000019365">
    <property type="component" value="Unassembled WGS sequence"/>
</dbReference>
<comment type="similarity">
    <text evidence="1">Belongs to the ComF/GntX family.</text>
</comment>
<dbReference type="PANTHER" id="PTHR47505">
    <property type="entry name" value="DNA UTILIZATION PROTEIN YHGH"/>
    <property type="match status" value="1"/>
</dbReference>
<dbReference type="AlphaFoldDB" id="W7UUK4"/>
<protein>
    <recommendedName>
        <fullName evidence="6">Phosphoribosyltransferase domain-containing protein</fullName>
    </recommendedName>
</protein>
<dbReference type="PATRIC" id="fig|1341157.4.peg.2891"/>
<dbReference type="SUPFAM" id="SSF53271">
    <property type="entry name" value="PRTase-like"/>
    <property type="match status" value="1"/>
</dbReference>
<dbReference type="Pfam" id="PF00156">
    <property type="entry name" value="Pribosyltran"/>
    <property type="match status" value="1"/>
</dbReference>
<dbReference type="InterPro" id="IPR000836">
    <property type="entry name" value="PRTase_dom"/>
</dbReference>
<dbReference type="Pfam" id="PF18912">
    <property type="entry name" value="DZR_2"/>
    <property type="match status" value="1"/>
</dbReference>
<evidence type="ECO:0000313" key="4">
    <source>
        <dbReference type="EMBL" id="EWM52515.1"/>
    </source>
</evidence>
<dbReference type="CDD" id="cd06223">
    <property type="entry name" value="PRTases_typeI"/>
    <property type="match status" value="1"/>
</dbReference>
<reference evidence="4 5" key="1">
    <citation type="journal article" date="2014" name="PLoS ONE">
        <title>Rumen cellulosomics: divergent fiber-degrading strategies revealed by comparative genome-wide analysis of six ruminococcal strains.</title>
        <authorList>
            <person name="Dassa B."/>
            <person name="Borovok I."/>
            <person name="Ruimy-Israeli V."/>
            <person name="Lamed R."/>
            <person name="Flint H.J."/>
            <person name="Duncan S.H."/>
            <person name="Henrissat B."/>
            <person name="Coutinho P."/>
            <person name="Morrison M."/>
            <person name="Mosoni P."/>
            <person name="Yeoman C.J."/>
            <person name="White B.A."/>
            <person name="Bayer E.A."/>
        </authorList>
    </citation>
    <scope>NUCLEOTIDE SEQUENCE [LARGE SCALE GENOMIC DNA]</scope>
    <source>
        <strain evidence="4 5">007c</strain>
    </source>
</reference>
<dbReference type="InterPro" id="IPR051910">
    <property type="entry name" value="ComF/GntX_DNA_util-trans"/>
</dbReference>
<evidence type="ECO:0000313" key="5">
    <source>
        <dbReference type="Proteomes" id="UP000019365"/>
    </source>
</evidence>
<dbReference type="OrthoDB" id="9779910at2"/>
<dbReference type="InterPro" id="IPR029057">
    <property type="entry name" value="PRTase-like"/>
</dbReference>
<evidence type="ECO:0008006" key="6">
    <source>
        <dbReference type="Google" id="ProtNLM"/>
    </source>
</evidence>
<feature type="domain" description="Double zinc ribbon" evidence="3">
    <location>
        <begin position="9"/>
        <end position="43"/>
    </location>
</feature>
<evidence type="ECO:0000259" key="3">
    <source>
        <dbReference type="Pfam" id="PF18912"/>
    </source>
</evidence>
<evidence type="ECO:0000256" key="1">
    <source>
        <dbReference type="ARBA" id="ARBA00008007"/>
    </source>
</evidence>
<evidence type="ECO:0000259" key="2">
    <source>
        <dbReference type="Pfam" id="PF00156"/>
    </source>
</evidence>